<dbReference type="AlphaFoldDB" id="A0AAP2UCU6"/>
<organism evidence="1 2">
    <name type="scientific">Faecalibacillus intestinalis</name>
    <dbReference type="NCBI Taxonomy" id="1982626"/>
    <lineage>
        <taxon>Bacteria</taxon>
        <taxon>Bacillati</taxon>
        <taxon>Bacillota</taxon>
        <taxon>Erysipelotrichia</taxon>
        <taxon>Erysipelotrichales</taxon>
        <taxon>Coprobacillaceae</taxon>
        <taxon>Faecalibacillus</taxon>
    </lineage>
</organism>
<sequence length="204" mass="24033">MKKMKESVDVKIIYHFYHHVVKAELKRRDFPKDVVRKIGEEHHKIIQRAKDIGNSRLLSSYIMGSYFIAMNRSTGKSAEENYEMFRDGLYASKLFHKVMGEANSYLDPKKMAGRLQWSKESYKHIYENDWVVDILPGNDEYDLGYDYHECGICKLCKDEGCPQLAVYLCQMDYVLADIMHMKLVRTKTIAEGDSYCDFRYSKYK</sequence>
<dbReference type="GO" id="GO:0016787">
    <property type="term" value="F:hydrolase activity"/>
    <property type="evidence" value="ECO:0007669"/>
    <property type="project" value="UniProtKB-KW"/>
</dbReference>
<comment type="caution">
    <text evidence="1">The sequence shown here is derived from an EMBL/GenBank/DDBJ whole genome shotgun (WGS) entry which is preliminary data.</text>
</comment>
<gene>
    <name evidence="1" type="ORF">NE542_00805</name>
</gene>
<keyword evidence="1" id="KW-0378">Hydrolase</keyword>
<dbReference type="RefSeq" id="WP_227351765.1">
    <property type="nucleotide sequence ID" value="NZ_JAJDKX010000001.1"/>
</dbReference>
<dbReference type="Pfam" id="PF14196">
    <property type="entry name" value="ATC_hydrolase"/>
    <property type="match status" value="1"/>
</dbReference>
<proteinExistence type="predicted"/>
<reference evidence="1" key="1">
    <citation type="submission" date="2022-06" db="EMBL/GenBank/DDBJ databases">
        <title>Isolation of gut microbiota from human fecal samples.</title>
        <authorList>
            <person name="Pamer E.G."/>
            <person name="Barat B."/>
            <person name="Waligurski E."/>
            <person name="Medina S."/>
            <person name="Paddock L."/>
            <person name="Mostad J."/>
        </authorList>
    </citation>
    <scope>NUCLEOTIDE SEQUENCE</scope>
    <source>
        <strain evidence="1">DFI.6.24</strain>
    </source>
</reference>
<evidence type="ECO:0000313" key="2">
    <source>
        <dbReference type="Proteomes" id="UP001204814"/>
    </source>
</evidence>
<evidence type="ECO:0000313" key="1">
    <source>
        <dbReference type="EMBL" id="MCQ5060383.1"/>
    </source>
</evidence>
<protein>
    <submittedName>
        <fullName evidence="1">L-2-amino-thiazoline-4-carboxylic acid hydrolase</fullName>
    </submittedName>
</protein>
<name>A0AAP2UCU6_9FIRM</name>
<dbReference type="EMBL" id="JANGBO010000001">
    <property type="protein sequence ID" value="MCQ5060383.1"/>
    <property type="molecule type" value="Genomic_DNA"/>
</dbReference>
<dbReference type="Proteomes" id="UP001204814">
    <property type="component" value="Unassembled WGS sequence"/>
</dbReference>
<accession>A0AAP2UCU6</accession>
<dbReference type="InterPro" id="IPR026002">
    <property type="entry name" value="ATC_hydrolase-like"/>
</dbReference>